<proteinExistence type="predicted"/>
<dbReference type="AlphaFoldDB" id="A0A0D0MUF9"/>
<dbReference type="RefSeq" id="WP_042577130.1">
    <property type="nucleotide sequence ID" value="NZ_JXQQ01000007.1"/>
</dbReference>
<dbReference type="SUPFAM" id="SSF55729">
    <property type="entry name" value="Acyl-CoA N-acyltransferases (Nat)"/>
    <property type="match status" value="1"/>
</dbReference>
<dbReference type="EMBL" id="JXQQ01000007">
    <property type="protein sequence ID" value="KIQ36226.1"/>
    <property type="molecule type" value="Genomic_DNA"/>
</dbReference>
<dbReference type="PROSITE" id="PS51186">
    <property type="entry name" value="GNAT"/>
    <property type="match status" value="1"/>
</dbReference>
<dbReference type="Pfam" id="PF13302">
    <property type="entry name" value="Acetyltransf_3"/>
    <property type="match status" value="1"/>
</dbReference>
<protein>
    <recommendedName>
        <fullName evidence="1">N-acetyltransferase domain-containing protein</fullName>
    </recommendedName>
</protein>
<dbReference type="GO" id="GO:0005737">
    <property type="term" value="C:cytoplasm"/>
    <property type="evidence" value="ECO:0007669"/>
    <property type="project" value="TreeGrafter"/>
</dbReference>
<dbReference type="InterPro" id="IPR016181">
    <property type="entry name" value="Acyl_CoA_acyltransferase"/>
</dbReference>
<dbReference type="PANTHER" id="PTHR43441">
    <property type="entry name" value="RIBOSOMAL-PROTEIN-SERINE ACETYLTRANSFERASE"/>
    <property type="match status" value="1"/>
</dbReference>
<organism evidence="2 3">
    <name type="scientific">Variovorax paradoxus</name>
    <dbReference type="NCBI Taxonomy" id="34073"/>
    <lineage>
        <taxon>Bacteria</taxon>
        <taxon>Pseudomonadati</taxon>
        <taxon>Pseudomonadota</taxon>
        <taxon>Betaproteobacteria</taxon>
        <taxon>Burkholderiales</taxon>
        <taxon>Comamonadaceae</taxon>
        <taxon>Variovorax</taxon>
    </lineage>
</organism>
<dbReference type="GO" id="GO:0008999">
    <property type="term" value="F:protein-N-terminal-alanine acetyltransferase activity"/>
    <property type="evidence" value="ECO:0007669"/>
    <property type="project" value="TreeGrafter"/>
</dbReference>
<comment type="caution">
    <text evidence="2">The sequence shown here is derived from an EMBL/GenBank/DDBJ whole genome shotgun (WGS) entry which is preliminary data.</text>
</comment>
<accession>A0A0D0MUF9</accession>
<dbReference type="Gene3D" id="3.40.630.30">
    <property type="match status" value="1"/>
</dbReference>
<evidence type="ECO:0000313" key="3">
    <source>
        <dbReference type="Proteomes" id="UP000032067"/>
    </source>
</evidence>
<dbReference type="OrthoDB" id="5191051at2"/>
<sequence>MTKNIENLQAIAVGPSINLKSISQDVAPRLHDVIIREKERLSEFLHWPRYINSLDDTIRFCATSEKSFGNSNAIYIAEFNGELAGVISFNNLDFANGIGDIGYWLAGNHEKKGIVSNAVEALIGAYAGSRLIRRFVIKCASRNRPSRAVAERLGFKFEGTLEQAEKIGNEYLDQRIYARIV</sequence>
<gene>
    <name evidence="2" type="ORF">RT97_02080</name>
</gene>
<name>A0A0D0MUF9_VARPD</name>
<dbReference type="InterPro" id="IPR000182">
    <property type="entry name" value="GNAT_dom"/>
</dbReference>
<evidence type="ECO:0000259" key="1">
    <source>
        <dbReference type="PROSITE" id="PS51186"/>
    </source>
</evidence>
<dbReference type="PANTHER" id="PTHR43441:SF11">
    <property type="entry name" value="RIBOSOMAL-PROTEIN-SERINE ACETYLTRANSFERASE"/>
    <property type="match status" value="1"/>
</dbReference>
<dbReference type="Proteomes" id="UP000032067">
    <property type="component" value="Unassembled WGS sequence"/>
</dbReference>
<feature type="domain" description="N-acetyltransferase" evidence="1">
    <location>
        <begin position="17"/>
        <end position="177"/>
    </location>
</feature>
<reference evidence="2 3" key="1">
    <citation type="submission" date="2014-12" db="EMBL/GenBank/DDBJ databases">
        <title>16Stimator: statistical estimation of ribosomal gene copy numbers from draft genome assemblies.</title>
        <authorList>
            <person name="Perisin M.A."/>
            <person name="Vetter M."/>
            <person name="Gilbert J.A."/>
            <person name="Bergelson J."/>
        </authorList>
    </citation>
    <scope>NUCLEOTIDE SEQUENCE [LARGE SCALE GENOMIC DNA]</scope>
    <source>
        <strain evidence="2 3">MEDvA23</strain>
    </source>
</reference>
<evidence type="ECO:0000313" key="2">
    <source>
        <dbReference type="EMBL" id="KIQ36226.1"/>
    </source>
</evidence>
<dbReference type="GO" id="GO:1990189">
    <property type="term" value="F:protein N-terminal-serine acetyltransferase activity"/>
    <property type="evidence" value="ECO:0007669"/>
    <property type="project" value="TreeGrafter"/>
</dbReference>
<dbReference type="InterPro" id="IPR051908">
    <property type="entry name" value="Ribosomal_N-acetyltransferase"/>
</dbReference>